<evidence type="ECO:0000256" key="1">
    <source>
        <dbReference type="SAM" id="MobiDB-lite"/>
    </source>
</evidence>
<feature type="compositionally biased region" description="Acidic residues" evidence="1">
    <location>
        <begin position="237"/>
        <end position="259"/>
    </location>
</feature>
<feature type="compositionally biased region" description="Low complexity" evidence="1">
    <location>
        <begin position="352"/>
        <end position="361"/>
    </location>
</feature>
<proteinExistence type="predicted"/>
<evidence type="ECO:0000313" key="3">
    <source>
        <dbReference type="Proteomes" id="UP000001307"/>
    </source>
</evidence>
<feature type="region of interest" description="Disordered" evidence="1">
    <location>
        <begin position="60"/>
        <end position="82"/>
    </location>
</feature>
<dbReference type="OrthoDB" id="10505576at2759"/>
<dbReference type="InParanoid" id="E4XD18"/>
<reference evidence="2" key="1">
    <citation type="journal article" date="2010" name="Science">
        <title>Plasticity of animal genome architecture unmasked by rapid evolution of a pelagic tunicate.</title>
        <authorList>
            <person name="Denoeud F."/>
            <person name="Henriet S."/>
            <person name="Mungpakdee S."/>
            <person name="Aury J.M."/>
            <person name="Da Silva C."/>
            <person name="Brinkmann H."/>
            <person name="Mikhaleva J."/>
            <person name="Olsen L.C."/>
            <person name="Jubin C."/>
            <person name="Canestro C."/>
            <person name="Bouquet J.M."/>
            <person name="Danks G."/>
            <person name="Poulain J."/>
            <person name="Campsteijn C."/>
            <person name="Adamski M."/>
            <person name="Cross I."/>
            <person name="Yadetie F."/>
            <person name="Muffato M."/>
            <person name="Louis A."/>
            <person name="Butcher S."/>
            <person name="Tsagkogeorga G."/>
            <person name="Konrad A."/>
            <person name="Singh S."/>
            <person name="Jensen M.F."/>
            <person name="Cong E.H."/>
            <person name="Eikeseth-Otteraa H."/>
            <person name="Noel B."/>
            <person name="Anthouard V."/>
            <person name="Porcel B.M."/>
            <person name="Kachouri-Lafond R."/>
            <person name="Nishino A."/>
            <person name="Ugolini M."/>
            <person name="Chourrout P."/>
            <person name="Nishida H."/>
            <person name="Aasland R."/>
            <person name="Huzurbazar S."/>
            <person name="Westhof E."/>
            <person name="Delsuc F."/>
            <person name="Lehrach H."/>
            <person name="Reinhardt R."/>
            <person name="Weissenbach J."/>
            <person name="Roy S.W."/>
            <person name="Artiguenave F."/>
            <person name="Postlethwait J.H."/>
            <person name="Manak J.R."/>
            <person name="Thompson E.M."/>
            <person name="Jaillon O."/>
            <person name="Du Pasquier L."/>
            <person name="Boudinot P."/>
            <person name="Liberles D.A."/>
            <person name="Volff J.N."/>
            <person name="Philippe H."/>
            <person name="Lenhard B."/>
            <person name="Roest Crollius H."/>
            <person name="Wincker P."/>
            <person name="Chourrout D."/>
        </authorList>
    </citation>
    <scope>NUCLEOTIDE SEQUENCE [LARGE SCALE GENOMIC DNA]</scope>
</reference>
<keyword evidence="3" id="KW-1185">Reference proteome</keyword>
<protein>
    <submittedName>
        <fullName evidence="2">Uncharacterized protein</fullName>
    </submittedName>
</protein>
<accession>E4XD18</accession>
<organism evidence="2">
    <name type="scientific">Oikopleura dioica</name>
    <name type="common">Tunicate</name>
    <dbReference type="NCBI Taxonomy" id="34765"/>
    <lineage>
        <taxon>Eukaryota</taxon>
        <taxon>Metazoa</taxon>
        <taxon>Chordata</taxon>
        <taxon>Tunicata</taxon>
        <taxon>Appendicularia</taxon>
        <taxon>Copelata</taxon>
        <taxon>Oikopleuridae</taxon>
        <taxon>Oikopleura</taxon>
    </lineage>
</organism>
<evidence type="ECO:0000313" key="2">
    <source>
        <dbReference type="EMBL" id="CBY24052.1"/>
    </source>
</evidence>
<dbReference type="AlphaFoldDB" id="E4XD18"/>
<feature type="region of interest" description="Disordered" evidence="1">
    <location>
        <begin position="296"/>
        <end position="420"/>
    </location>
</feature>
<gene>
    <name evidence="2" type="ORF">GSOID_T00008052001</name>
</gene>
<feature type="compositionally biased region" description="Basic and acidic residues" evidence="1">
    <location>
        <begin position="308"/>
        <end position="326"/>
    </location>
</feature>
<name>E4XD18_OIKDI</name>
<feature type="compositionally biased region" description="Basic and acidic residues" evidence="1">
    <location>
        <begin position="375"/>
        <end position="396"/>
    </location>
</feature>
<dbReference type="Proteomes" id="UP000001307">
    <property type="component" value="Unassembled WGS sequence"/>
</dbReference>
<feature type="region of interest" description="Disordered" evidence="1">
    <location>
        <begin position="233"/>
        <end position="259"/>
    </location>
</feature>
<dbReference type="EMBL" id="FN653038">
    <property type="protein sequence ID" value="CBY24052.1"/>
    <property type="molecule type" value="Genomic_DNA"/>
</dbReference>
<sequence length="443" mass="51154">MNNIFCSRIEAIADKWLKISETSHQGSASLNLSHEIFNRDLDVTNAKELDKAEMRRERYEKMKADQAKSQNNLKSARDWDPNQTHPAEILDLDFSNHEPHKKVNWDNVARKSGESFMFCAEECPNEIAKRKERESEANKKDQSFATSILQETILSSNAFVPDFETTLDEFQSSELEIAPKLKSMVESFVEIIDRKTSKIVPPPHSARILDPEKTVNDFNRSVLDVIERHEYLYSDSDSSEDENESLSPLEEETESEEDFVVENRRKMEKLQLRPRAISQPPKSRVKCLPVIDKCGRTVGYRNTPSKTDSQRSKSLQREKQENKENISDDEVEIHPRYRQKQLPKPNFQAKASRSLSYSSGSYQRPAAGFRTPRYVTKDGKEILTRQESQERGRDQLQKLMSDYLNSSRPRSPFLSAKNRQKCRSLSRSFGGFSGSYAYDSQEE</sequence>